<reference evidence="6" key="2">
    <citation type="submission" date="2017-06" db="EMBL/GenBank/DDBJ databases">
        <title>WGS assembly of Brachypodium distachyon.</title>
        <authorList>
            <consortium name="The International Brachypodium Initiative"/>
            <person name="Lucas S."/>
            <person name="Harmon-Smith M."/>
            <person name="Lail K."/>
            <person name="Tice H."/>
            <person name="Grimwood J."/>
            <person name="Bruce D."/>
            <person name="Barry K."/>
            <person name="Shu S."/>
            <person name="Lindquist E."/>
            <person name="Wang M."/>
            <person name="Pitluck S."/>
            <person name="Vogel J.P."/>
            <person name="Garvin D.F."/>
            <person name="Mockler T.C."/>
            <person name="Schmutz J."/>
            <person name="Rokhsar D."/>
            <person name="Bevan M.W."/>
        </authorList>
    </citation>
    <scope>NUCLEOTIDE SEQUENCE</scope>
    <source>
        <strain evidence="6">Bd21</strain>
    </source>
</reference>
<organism evidence="6">
    <name type="scientific">Brachypodium distachyon</name>
    <name type="common">Purple false brome</name>
    <name type="synonym">Trachynia distachya</name>
    <dbReference type="NCBI Taxonomy" id="15368"/>
    <lineage>
        <taxon>Eukaryota</taxon>
        <taxon>Viridiplantae</taxon>
        <taxon>Streptophyta</taxon>
        <taxon>Embryophyta</taxon>
        <taxon>Tracheophyta</taxon>
        <taxon>Spermatophyta</taxon>
        <taxon>Magnoliopsida</taxon>
        <taxon>Liliopsida</taxon>
        <taxon>Poales</taxon>
        <taxon>Poaceae</taxon>
        <taxon>BOP clade</taxon>
        <taxon>Pooideae</taxon>
        <taxon>Stipodae</taxon>
        <taxon>Brachypodieae</taxon>
        <taxon>Brachypodium</taxon>
    </lineage>
</organism>
<feature type="domain" description="Glycosyltransferase N-terminal" evidence="5">
    <location>
        <begin position="10"/>
        <end position="105"/>
    </location>
</feature>
<dbReference type="HOGENOM" id="CLU_001724_0_2_1"/>
<dbReference type="Gramene" id="KQK13112">
    <property type="protein sequence ID" value="KQK13112"/>
    <property type="gene ID" value="BRADI_1g08140v3"/>
</dbReference>
<keyword evidence="2 3" id="KW-0808">Transferase</keyword>
<accession>I1GN48</accession>
<keyword evidence="3" id="KW-0328">Glycosyltransferase</keyword>
<proteinExistence type="inferred from homology"/>
<evidence type="ECO:0000313" key="8">
    <source>
        <dbReference type="Proteomes" id="UP000008810"/>
    </source>
</evidence>
<dbReference type="OMA" id="KVHEMIQ"/>
<dbReference type="GO" id="GO:0035251">
    <property type="term" value="F:UDP-glucosyltransferase activity"/>
    <property type="evidence" value="ECO:0000318"/>
    <property type="project" value="GO_Central"/>
</dbReference>
<dbReference type="OrthoDB" id="5835829at2759"/>
<dbReference type="InterPro" id="IPR058980">
    <property type="entry name" value="Glyco_transf_N"/>
</dbReference>
<dbReference type="EnsemblPlants" id="KQK13112">
    <property type="protein sequence ID" value="KQK13112"/>
    <property type="gene ID" value="BRADI_1g08140v3"/>
</dbReference>
<dbReference type="InterPro" id="IPR035595">
    <property type="entry name" value="UDP_glycos_trans_CS"/>
</dbReference>
<dbReference type="InterPro" id="IPR002213">
    <property type="entry name" value="UDP_glucos_trans"/>
</dbReference>
<protein>
    <recommendedName>
        <fullName evidence="4">Glycosyltransferase</fullName>
        <ecNumber evidence="4">2.4.1.-</ecNumber>
    </recommendedName>
</protein>
<dbReference type="PROSITE" id="PS00375">
    <property type="entry name" value="UDPGT"/>
    <property type="match status" value="1"/>
</dbReference>
<name>I1GN48_BRADI</name>
<dbReference type="FunFam" id="3.40.50.2000:FF:000061">
    <property type="entry name" value="UDP-glycosyltransferase 83A1"/>
    <property type="match status" value="1"/>
</dbReference>
<evidence type="ECO:0000256" key="4">
    <source>
        <dbReference type="RuleBase" id="RU362057"/>
    </source>
</evidence>
<evidence type="ECO:0000256" key="1">
    <source>
        <dbReference type="ARBA" id="ARBA00009995"/>
    </source>
</evidence>
<dbReference type="PANTHER" id="PTHR11926:SF1511">
    <property type="entry name" value="GLYCOSYLTRANSFERASE"/>
    <property type="match status" value="1"/>
</dbReference>
<dbReference type="CDD" id="cd03784">
    <property type="entry name" value="GT1_Gtf-like"/>
    <property type="match status" value="1"/>
</dbReference>
<dbReference type="SUPFAM" id="SSF53756">
    <property type="entry name" value="UDP-Glycosyltransferase/glycogen phosphorylase"/>
    <property type="match status" value="1"/>
</dbReference>
<dbReference type="RefSeq" id="XP_014752266.1">
    <property type="nucleotide sequence ID" value="XM_014896780.2"/>
</dbReference>
<dbReference type="Pfam" id="PF26168">
    <property type="entry name" value="Glyco_transf_N"/>
    <property type="match status" value="1"/>
</dbReference>
<reference evidence="7" key="3">
    <citation type="submission" date="2018-08" db="UniProtKB">
        <authorList>
            <consortium name="EnsemblPlants"/>
        </authorList>
    </citation>
    <scope>IDENTIFICATION</scope>
    <source>
        <strain evidence="7">cv. Bd21</strain>
    </source>
</reference>
<gene>
    <name evidence="7" type="primary">LOC100844716</name>
    <name evidence="6" type="ORF">BRADI_1g08140v3</name>
</gene>
<dbReference type="Gene3D" id="3.40.50.2000">
    <property type="entry name" value="Glycogen Phosphorylase B"/>
    <property type="match status" value="2"/>
</dbReference>
<dbReference type="Proteomes" id="UP000008810">
    <property type="component" value="Chromosome 1"/>
</dbReference>
<dbReference type="EC" id="2.4.1.-" evidence="4"/>
<comment type="similarity">
    <text evidence="1 3">Belongs to the UDP-glycosyltransferase family.</text>
</comment>
<reference evidence="6 7" key="1">
    <citation type="journal article" date="2010" name="Nature">
        <title>Genome sequencing and analysis of the model grass Brachypodium distachyon.</title>
        <authorList>
            <consortium name="International Brachypodium Initiative"/>
        </authorList>
    </citation>
    <scope>NUCLEOTIDE SEQUENCE [LARGE SCALE GENOMIC DNA]</scope>
    <source>
        <strain evidence="6">Bd21</strain>
        <strain evidence="7">cv. Bd21</strain>
    </source>
</reference>
<dbReference type="GeneID" id="100844716"/>
<evidence type="ECO:0000313" key="6">
    <source>
        <dbReference type="EMBL" id="KQK13112.1"/>
    </source>
</evidence>
<evidence type="ECO:0000259" key="5">
    <source>
        <dbReference type="Pfam" id="PF26168"/>
    </source>
</evidence>
<dbReference type="eggNOG" id="KOG1192">
    <property type="taxonomic scope" value="Eukaryota"/>
</dbReference>
<dbReference type="PANTHER" id="PTHR11926">
    <property type="entry name" value="GLUCOSYL/GLUCURONOSYL TRANSFERASES"/>
    <property type="match status" value="1"/>
</dbReference>
<dbReference type="KEGG" id="bdi:100844716"/>
<keyword evidence="8" id="KW-1185">Reference proteome</keyword>
<dbReference type="FunFam" id="3.40.50.2000:FF:000108">
    <property type="entry name" value="UDP-glycosyltransferase 83A1"/>
    <property type="match status" value="1"/>
</dbReference>
<sequence length="454" mass="49058">MAAATTQPRVMVLPFPAQGHVIPLMKLSQKLVEHGLEVDFVNTEFNHGRVLEALAEEEGAEAIPRGIHMLSVPDGLGPADDRADIGKFVKDLPAAMSAPLQELIRSRETKWVIADVSMSWALELASAAGACVASFSTYSAAVFALRLSVPKLIADGVIDGSGIVKRHRIQQVPPLDAAEIPWVSLGSTPERRRINVQNVLRTNQWIPLAETVICNTSMEMEPDALSLLPNTLPLGPLVARKSRLAGSFLPEDETCLAWLDAQAPGSVVYVAFGSTGVLGAAQLQELADGLAIAGRPFLWVVRRPAGAGEEDEEWLDAFRRRADGALGMVVGWAPQQRVLAHPAVACFVSHCGWNSTVEGVLHGVPLLCWPYFADQFCNQSYVCNVWGTGVKLCRDEGRGVVAKEEIRHKVARLLGDGVVKARAAMWKKAASDSIREGGSSHGNLLKLVELLREQ</sequence>
<dbReference type="Pfam" id="PF00201">
    <property type="entry name" value="UDPGT"/>
    <property type="match status" value="1"/>
</dbReference>
<evidence type="ECO:0000256" key="3">
    <source>
        <dbReference type="RuleBase" id="RU003718"/>
    </source>
</evidence>
<dbReference type="AlphaFoldDB" id="I1GN48"/>
<dbReference type="EMBL" id="CM000880">
    <property type="protein sequence ID" value="KQK13112.1"/>
    <property type="molecule type" value="Genomic_DNA"/>
</dbReference>
<evidence type="ECO:0000256" key="2">
    <source>
        <dbReference type="ARBA" id="ARBA00022679"/>
    </source>
</evidence>
<evidence type="ECO:0000313" key="7">
    <source>
        <dbReference type="EnsemblPlants" id="KQK13112"/>
    </source>
</evidence>